<proteinExistence type="predicted"/>
<accession>A0A9W4TK78</accession>
<dbReference type="KEGG" id="fcs:TRV642_4116"/>
<dbReference type="PROSITE" id="PS51257">
    <property type="entry name" value="PROKAR_LIPOPROTEIN"/>
    <property type="match status" value="1"/>
</dbReference>
<evidence type="ECO:0000313" key="2">
    <source>
        <dbReference type="Proteomes" id="UP001152749"/>
    </source>
</evidence>
<dbReference type="EMBL" id="OX336425">
    <property type="protein sequence ID" value="CAI2768818.1"/>
    <property type="molecule type" value="Genomic_DNA"/>
</dbReference>
<organism evidence="1 2">
    <name type="scientific">Flavobacterium collinsii</name>
    <dbReference type="NCBI Taxonomy" id="1114861"/>
    <lineage>
        <taxon>Bacteria</taxon>
        <taxon>Pseudomonadati</taxon>
        <taxon>Bacteroidota</taxon>
        <taxon>Flavobacteriia</taxon>
        <taxon>Flavobacteriales</taxon>
        <taxon>Flavobacteriaceae</taxon>
        <taxon>Flavobacterium</taxon>
    </lineage>
</organism>
<protein>
    <recommendedName>
        <fullName evidence="3">Lipoprotein</fullName>
    </recommendedName>
</protein>
<gene>
    <name evidence="1" type="ORF">TRV642_4116</name>
</gene>
<reference evidence="1" key="1">
    <citation type="submission" date="2022-09" db="EMBL/GenBank/DDBJ databases">
        <authorList>
            <person name="Duchaud E."/>
        </authorList>
    </citation>
    <scope>NUCLEOTIDE SEQUENCE</scope>
    <source>
        <strain evidence="1">TRV642</strain>
    </source>
</reference>
<dbReference type="Proteomes" id="UP001152749">
    <property type="component" value="Chromosome"/>
</dbReference>
<evidence type="ECO:0008006" key="3">
    <source>
        <dbReference type="Google" id="ProtNLM"/>
    </source>
</evidence>
<name>A0A9W4TK78_9FLAO</name>
<dbReference type="AlphaFoldDB" id="A0A9W4TK78"/>
<dbReference type="RefSeq" id="WP_263361372.1">
    <property type="nucleotide sequence ID" value="NZ_OX336425.1"/>
</dbReference>
<evidence type="ECO:0000313" key="1">
    <source>
        <dbReference type="EMBL" id="CAI2768818.1"/>
    </source>
</evidence>
<sequence length="158" mass="17783">MKKNLIAALALAMFSCGNSNNEIGKLVTTKEYEDLNKIEENNGKRFSIVGYPFIDSDIKTSIKTTPYIKFYEQPNGKGVIIGHFPIEDGEGKNEFYTPETFTMQDVIFYDNEGNKIKSSEKLQISFTLKLQTERSKSGRGADAAYYGGPEDVRIDKVK</sequence>